<gene>
    <name evidence="1" type="ORF">N331_00787</name>
</gene>
<organism evidence="1 2">
    <name type="scientific">Merops nubicus</name>
    <name type="common">Northern carmine bee-eater</name>
    <dbReference type="NCBI Taxonomy" id="57421"/>
    <lineage>
        <taxon>Eukaryota</taxon>
        <taxon>Metazoa</taxon>
        <taxon>Chordata</taxon>
        <taxon>Craniata</taxon>
        <taxon>Vertebrata</taxon>
        <taxon>Euteleostomi</taxon>
        <taxon>Archelosauria</taxon>
        <taxon>Archosauria</taxon>
        <taxon>Dinosauria</taxon>
        <taxon>Saurischia</taxon>
        <taxon>Theropoda</taxon>
        <taxon>Coelurosauria</taxon>
        <taxon>Aves</taxon>
        <taxon>Neognathae</taxon>
        <taxon>Neoaves</taxon>
        <taxon>Telluraves</taxon>
        <taxon>Coraciimorphae</taxon>
        <taxon>Coraciiformes</taxon>
        <taxon>Meropidae</taxon>
        <taxon>Merops</taxon>
    </lineage>
</organism>
<dbReference type="Proteomes" id="UP000052967">
    <property type="component" value="Unassembled WGS sequence"/>
</dbReference>
<feature type="non-terminal residue" evidence="1">
    <location>
        <position position="246"/>
    </location>
</feature>
<feature type="non-terminal residue" evidence="1">
    <location>
        <position position="1"/>
    </location>
</feature>
<dbReference type="EMBL" id="KK715143">
    <property type="protein sequence ID" value="KFQ35892.1"/>
    <property type="molecule type" value="Genomic_DNA"/>
</dbReference>
<keyword evidence="2" id="KW-1185">Reference proteome</keyword>
<evidence type="ECO:0000313" key="1">
    <source>
        <dbReference type="EMBL" id="KFQ35892.1"/>
    </source>
</evidence>
<proteinExistence type="predicted"/>
<accession>A0A091R9J6</accession>
<dbReference type="PRINTS" id="PR01345">
    <property type="entry name" value="CERVTRCPTASE"/>
</dbReference>
<protein>
    <submittedName>
        <fullName evidence="1">Uncharacterized protein</fullName>
    </submittedName>
</protein>
<reference evidence="1 2" key="1">
    <citation type="submission" date="2014-04" db="EMBL/GenBank/DDBJ databases">
        <title>Genome evolution of avian class.</title>
        <authorList>
            <person name="Zhang G."/>
            <person name="Li C."/>
        </authorList>
    </citation>
    <scope>NUCLEOTIDE SEQUENCE [LARGE SCALE GENOMIC DNA]</scope>
    <source>
        <strain evidence="1">BGI_N331</strain>
    </source>
</reference>
<dbReference type="AlphaFoldDB" id="A0A091R9J6"/>
<name>A0A091R9J6_MERNU</name>
<evidence type="ECO:0000313" key="2">
    <source>
        <dbReference type="Proteomes" id="UP000052967"/>
    </source>
</evidence>
<dbReference type="PANTHER" id="PTHR33332">
    <property type="entry name" value="REVERSE TRANSCRIPTASE DOMAIN-CONTAINING PROTEIN"/>
    <property type="match status" value="1"/>
</dbReference>
<sequence>RDLDRLERWAQVSLMRCNKAKWRVLQLGRGNQRYQYRLGEDVLGSSPLEKDLGVLVNEKLDMRHQCSAAAQKASRILGCIKRSVASRWREVILLLYSALVRPHLESCVQLWSPQHKKDVDLLECVQRRATEMLRGLEQLCCGDMLRELGLFSLEKRRLQGDLTAPFQYLRGAYKKAGEGLFTRVCSDRTRGNGFKLEKGRFRLDVRKKFFSTRVIDPWNRLPREVAEAPSLETFKIRLNEAVSSLI</sequence>